<name>A0A8J4EAI9_9ACTN</name>
<protein>
    <submittedName>
        <fullName evidence="2">Uncharacterized protein</fullName>
    </submittedName>
</protein>
<dbReference type="Proteomes" id="UP000612585">
    <property type="component" value="Unassembled WGS sequence"/>
</dbReference>
<organism evidence="2 3">
    <name type="scientific">Virgisporangium aurantiacum</name>
    <dbReference type="NCBI Taxonomy" id="175570"/>
    <lineage>
        <taxon>Bacteria</taxon>
        <taxon>Bacillati</taxon>
        <taxon>Actinomycetota</taxon>
        <taxon>Actinomycetes</taxon>
        <taxon>Micromonosporales</taxon>
        <taxon>Micromonosporaceae</taxon>
        <taxon>Virgisporangium</taxon>
    </lineage>
</organism>
<keyword evidence="3" id="KW-1185">Reference proteome</keyword>
<dbReference type="RefSeq" id="WP_204014396.1">
    <property type="nucleotide sequence ID" value="NZ_BOPG01000131.1"/>
</dbReference>
<evidence type="ECO:0000313" key="3">
    <source>
        <dbReference type="Proteomes" id="UP000612585"/>
    </source>
</evidence>
<reference evidence="2" key="1">
    <citation type="submission" date="2021-01" db="EMBL/GenBank/DDBJ databases">
        <title>Whole genome shotgun sequence of Virgisporangium aurantiacum NBRC 16421.</title>
        <authorList>
            <person name="Komaki H."/>
            <person name="Tamura T."/>
        </authorList>
    </citation>
    <scope>NUCLEOTIDE SEQUENCE</scope>
    <source>
        <strain evidence="2">NBRC 16421</strain>
    </source>
</reference>
<dbReference type="EMBL" id="BOPG01000131">
    <property type="protein sequence ID" value="GIJ64827.1"/>
    <property type="molecule type" value="Genomic_DNA"/>
</dbReference>
<comment type="caution">
    <text evidence="2">The sequence shown here is derived from an EMBL/GenBank/DDBJ whole genome shotgun (WGS) entry which is preliminary data.</text>
</comment>
<proteinExistence type="predicted"/>
<feature type="compositionally biased region" description="Gly residues" evidence="1">
    <location>
        <begin position="728"/>
        <end position="738"/>
    </location>
</feature>
<gene>
    <name evidence="2" type="ORF">Vau01_123430</name>
</gene>
<accession>A0A8J4EAI9</accession>
<evidence type="ECO:0000313" key="2">
    <source>
        <dbReference type="EMBL" id="GIJ64827.1"/>
    </source>
</evidence>
<feature type="region of interest" description="Disordered" evidence="1">
    <location>
        <begin position="728"/>
        <end position="752"/>
    </location>
</feature>
<sequence>MTSPILDELRAAEAQRLTRVAEARLALVVALTRRLEAERDNRPAGRRALTRALELEANRSIALRNVLQDDSRVRELITVLSPDEVLSGLEQRVPIALLPVRLETRFRTDAGAPVLHVRAFPEPIHADSHEPELTAEELAAGATFWAAAANGTEAERAAWATFVSSGGERRAAWIRTVTAPGHAPPSLKRASWTRAPTAAGLPDRFVFVALRAGKRVAEVVGQPVRRPLAIGPDPGIRTGTGPAGLDEGTRWLVEFEQAERNGMGARLTLPVGTTRIDRLLAIGVAASLTPVQAAAELDRLLGVHRFSTGLGLIGAGTATNVSRTPAAPPSDDILARERETVPAGAATDAGRLVTALGAGGVHLARSVGAGATTEADARAMLAVLWPATLGYYLNEFLAGSVTDAEAEALRTHAVAWVRPRGPLPTLRIGAQPYGVLPVTSLVRYKPPVEAHASAGRLVELLGRMDAVWATAVRAVPRAGVGTDPQSAMAEILGQAPVAVDYRIRRVHYQGTILELATLAGLRDDERESLARLHHGLVTAGSGAVGKLAAADGLRLTIASDGTHSLALPRVQVGALSPTAPLRDNYLQFLHTASVEDIVKAERRFGSPLLYLLARLGVLAQYVKAVLPSVERPSLDEWIDRLMIIDGLPGVEPRPLPLDLLLTERNGGPTGPLVIDVVRGHVTELAERGTMLELAGFGIPRLSVGGGLPVLDAGTVVREPGGGLVRIGDRLGGSRGGPGTSALPQPAGIPGSPRRLIATSSSAATAATPPATSAAADTLAGLVHLAPRPTETLDRLLRETLDLCGHRLDAWITSLATERLDELRATGTPGVHLGAYGWVENLSPGAPLTTVPAEQHADITRPLVRRADAGGFVHAPSVAHAATAGVLRSAHLAHGGGPQLAIDLSSQRARTAQWLLQGVRTGQPLGALLGYRLERALHDAGLDSLIGNLRDMAPLSRTRLAADGEPSEAVAPHDVVDGLRLLERLEANEVTVAGLAPAALRVKLQHALEALTDAADAVADLLLAESVHHLVGGNPGRAAAASAAAAGEHVPTEIDVLRTPRPGIATIHRVVVVHDTTPVAEWPAGAGQVRALLDPVLEDIAAHWLGAPSRIAIGVSWEGTKPEAATKVTLDRLGLSALDFLFTAAPVSPDALGEVERRITDLAERAEADGGLRPADVPAAAAPALDLGDDLPALLEAASGLRRAVGRSRPLEPADLQGAGAGDSAAVVLADLDGRIAGVLAVARGARNALDTVLGDPPDTVDLNMLRASLRTAAAVGLPGTWPRSAAGDTPKLREEALAQAHSVANELRSRLARADQAIDAIAAPTGRLGTAADARVRRAAIAEVVGEELPLLATIAGDPATAALTAWSRPPDLGPAAASRAGRGSLVRDYLATAALVHPEVAALEKTLALGAAVDAPEPVLMVGQHGMASAKEAWIGLPRAPGAPGGGRTSLVALAPAGDLSAATQLTGLLVDEWTEVVPSRTAVTGLAVHANRPNAEAPQAILLAVPPDPAQAWDLDTLTVVLEETLDRAARRVVDLPALTTLGHHLPALFVNSTDIRRLNTIPFDDFVQPVRP</sequence>
<evidence type="ECO:0000256" key="1">
    <source>
        <dbReference type="SAM" id="MobiDB-lite"/>
    </source>
</evidence>